<dbReference type="PROSITE" id="PS00449">
    <property type="entry name" value="ATPASE_A"/>
    <property type="match status" value="1"/>
</dbReference>
<protein>
    <recommendedName>
        <fullName evidence="11">ATP synthase subunit a</fullName>
    </recommendedName>
</protein>
<organism evidence="13">
    <name type="scientific">Ophiothrix sp</name>
    <dbReference type="NCBI Taxonomy" id="2909811"/>
    <lineage>
        <taxon>Eukaryota</taxon>
        <taxon>Metazoa</taxon>
        <taxon>Echinodermata</taxon>
        <taxon>Eleutherozoa</taxon>
        <taxon>Asterozoa</taxon>
        <taxon>Ophiuroidea</taxon>
        <taxon>Myophiuroidea</taxon>
        <taxon>Metophiurida</taxon>
        <taxon>Ophintegrida</taxon>
        <taxon>Amphilepidida</taxon>
        <taxon>Ophiurina</taxon>
        <taxon>Gnathophiurina</taxon>
        <taxon>Ophiactoidea</taxon>
        <taxon>Ophiotrichidae</taxon>
        <taxon>Ophiothrix</taxon>
    </lineage>
</organism>
<dbReference type="PANTHER" id="PTHR11410:SF0">
    <property type="entry name" value="ATP SYNTHASE SUBUNIT A"/>
    <property type="match status" value="1"/>
</dbReference>
<dbReference type="PRINTS" id="PR00123">
    <property type="entry name" value="ATPASEA"/>
</dbReference>
<feature type="transmembrane region" description="Helical" evidence="12">
    <location>
        <begin position="99"/>
        <end position="118"/>
    </location>
</feature>
<evidence type="ECO:0000256" key="7">
    <source>
        <dbReference type="ARBA" id="ARBA00022989"/>
    </source>
</evidence>
<keyword evidence="9 12" id="KW-0472">Membrane</keyword>
<keyword evidence="3" id="KW-0813">Transport</keyword>
<accession>A0AAU6QDM8</accession>
<keyword evidence="4" id="KW-0138">CF(0)</keyword>
<name>A0AAU6QDM8_9ECHI</name>
<evidence type="ECO:0000256" key="3">
    <source>
        <dbReference type="ARBA" id="ARBA00022448"/>
    </source>
</evidence>
<dbReference type="Gene3D" id="1.20.120.220">
    <property type="entry name" value="ATP synthase, F0 complex, subunit A"/>
    <property type="match status" value="1"/>
</dbReference>
<feature type="transmembrane region" description="Helical" evidence="12">
    <location>
        <begin position="188"/>
        <end position="216"/>
    </location>
</feature>
<reference evidence="13" key="1">
    <citation type="submission" date="2022-05" db="EMBL/GenBank/DDBJ databases">
        <authorList>
            <person name="Shi W."/>
            <person name="Mo J."/>
        </authorList>
    </citation>
    <scope>NUCLEOTIDE SEQUENCE</scope>
</reference>
<dbReference type="NCBIfam" id="TIGR01131">
    <property type="entry name" value="ATP_synt_6_or_A"/>
    <property type="match status" value="1"/>
</dbReference>
<keyword evidence="5 12" id="KW-0812">Transmembrane</keyword>
<keyword evidence="13" id="KW-0496">Mitochondrion</keyword>
<keyword evidence="8" id="KW-0406">Ion transport</keyword>
<feature type="transmembrane region" description="Helical" evidence="12">
    <location>
        <begin position="138"/>
        <end position="158"/>
    </location>
</feature>
<dbReference type="GO" id="GO:0005743">
    <property type="term" value="C:mitochondrial inner membrane"/>
    <property type="evidence" value="ECO:0007669"/>
    <property type="project" value="UniProtKB-SubCell"/>
</dbReference>
<comment type="similarity">
    <text evidence="2">Belongs to the ATPase A chain family.</text>
</comment>
<evidence type="ECO:0000313" key="13">
    <source>
        <dbReference type="EMBL" id="WYK36496.1"/>
    </source>
</evidence>
<feature type="transmembrane region" description="Helical" evidence="12">
    <location>
        <begin position="165"/>
        <end position="182"/>
    </location>
</feature>
<dbReference type="InterPro" id="IPR045083">
    <property type="entry name" value="ATP_synth_F0_asu_bact/mt"/>
</dbReference>
<evidence type="ECO:0000256" key="4">
    <source>
        <dbReference type="ARBA" id="ARBA00022547"/>
    </source>
</evidence>
<dbReference type="CDD" id="cd00310">
    <property type="entry name" value="ATP-synt_Fo_a_6"/>
    <property type="match status" value="1"/>
</dbReference>
<evidence type="ECO:0000256" key="2">
    <source>
        <dbReference type="ARBA" id="ARBA00006810"/>
    </source>
</evidence>
<keyword evidence="10" id="KW-0066">ATP synthesis</keyword>
<evidence type="ECO:0000256" key="6">
    <source>
        <dbReference type="ARBA" id="ARBA00022781"/>
    </source>
</evidence>
<evidence type="ECO:0000256" key="5">
    <source>
        <dbReference type="ARBA" id="ARBA00022692"/>
    </source>
</evidence>
<sequence>MTMINNIFDQFTPVYLSIFSLTLIGAFVSLIWTTTNSISHLSPTRNNLIIVTINSVSTNILTNVSKPWTNFILPVFFIVISYNIMSLIPYTFSQTSHLSFTFSLSIPIWLILNLMGLINNWKAKISHLVPNGTPAPLIPLMIIIEIVSLFIQPLTLGFRLGANILAGHLLIFLCSCVVWTSISASPLGILSFLLLFILFLLEIAVACIQAAVFTILTNQYLSENTN</sequence>
<geneLocation type="mitochondrion" evidence="13"/>
<dbReference type="InterPro" id="IPR000568">
    <property type="entry name" value="ATP_synth_F0_asu"/>
</dbReference>
<evidence type="ECO:0000256" key="1">
    <source>
        <dbReference type="ARBA" id="ARBA00004141"/>
    </source>
</evidence>
<keyword evidence="7 12" id="KW-1133">Transmembrane helix</keyword>
<proteinExistence type="inferred from homology"/>
<dbReference type="InterPro" id="IPR035908">
    <property type="entry name" value="F0_ATP_A_sf"/>
</dbReference>
<evidence type="ECO:0000256" key="10">
    <source>
        <dbReference type="ARBA" id="ARBA00023310"/>
    </source>
</evidence>
<evidence type="ECO:0000256" key="9">
    <source>
        <dbReference type="ARBA" id="ARBA00023136"/>
    </source>
</evidence>
<keyword evidence="6" id="KW-0375">Hydrogen ion transport</keyword>
<feature type="transmembrane region" description="Helical" evidence="12">
    <location>
        <begin position="71"/>
        <end position="92"/>
    </location>
</feature>
<dbReference type="AlphaFoldDB" id="A0AAU6QDM8"/>
<dbReference type="GO" id="GO:0046933">
    <property type="term" value="F:proton-transporting ATP synthase activity, rotational mechanism"/>
    <property type="evidence" value="ECO:0007669"/>
    <property type="project" value="TreeGrafter"/>
</dbReference>
<evidence type="ECO:0000256" key="8">
    <source>
        <dbReference type="ARBA" id="ARBA00023065"/>
    </source>
</evidence>
<comment type="subcellular location">
    <subcellularLocation>
        <location evidence="1">Membrane</location>
        <topology evidence="1">Multi-pass membrane protein</topology>
    </subcellularLocation>
    <subcellularLocation>
        <location evidence="11">Mitochondrion inner membrane</location>
        <topology evidence="11">Multi-pass membrane protein</topology>
    </subcellularLocation>
</comment>
<feature type="transmembrane region" description="Helical" evidence="12">
    <location>
        <begin position="12"/>
        <end position="32"/>
    </location>
</feature>
<dbReference type="SUPFAM" id="SSF81336">
    <property type="entry name" value="F1F0 ATP synthase subunit A"/>
    <property type="match status" value="1"/>
</dbReference>
<dbReference type="Pfam" id="PF00119">
    <property type="entry name" value="ATP-synt_A"/>
    <property type="match status" value="1"/>
</dbReference>
<evidence type="ECO:0000256" key="11">
    <source>
        <dbReference type="RuleBase" id="RU004450"/>
    </source>
</evidence>
<dbReference type="PANTHER" id="PTHR11410">
    <property type="entry name" value="ATP SYNTHASE SUBUNIT A"/>
    <property type="match status" value="1"/>
</dbReference>
<dbReference type="InterPro" id="IPR023011">
    <property type="entry name" value="ATP_synth_F0_asu_AS"/>
</dbReference>
<evidence type="ECO:0000256" key="12">
    <source>
        <dbReference type="SAM" id="Phobius"/>
    </source>
</evidence>
<gene>
    <name evidence="13" type="primary">atp6</name>
</gene>
<dbReference type="GO" id="GO:0045259">
    <property type="term" value="C:proton-transporting ATP synthase complex"/>
    <property type="evidence" value="ECO:0007669"/>
    <property type="project" value="UniProtKB-KW"/>
</dbReference>
<dbReference type="EMBL" id="ON457157">
    <property type="protein sequence ID" value="WYK36496.1"/>
    <property type="molecule type" value="Genomic_DNA"/>
</dbReference>